<dbReference type="InterPro" id="IPR004360">
    <property type="entry name" value="Glyas_Fos-R_dOase_dom"/>
</dbReference>
<organism evidence="2 3">
    <name type="scientific">Microvirga puerhi</name>
    <dbReference type="NCBI Taxonomy" id="2876078"/>
    <lineage>
        <taxon>Bacteria</taxon>
        <taxon>Pseudomonadati</taxon>
        <taxon>Pseudomonadota</taxon>
        <taxon>Alphaproteobacteria</taxon>
        <taxon>Hyphomicrobiales</taxon>
        <taxon>Methylobacteriaceae</taxon>
        <taxon>Microvirga</taxon>
    </lineage>
</organism>
<dbReference type="Pfam" id="PF00903">
    <property type="entry name" value="Glyoxalase"/>
    <property type="match status" value="2"/>
</dbReference>
<gene>
    <name evidence="2" type="ORF">K9B37_17450</name>
</gene>
<feature type="domain" description="VOC" evidence="1">
    <location>
        <begin position="7"/>
        <end position="126"/>
    </location>
</feature>
<accession>A0ABS7VS63</accession>
<dbReference type="Gene3D" id="3.10.180.10">
    <property type="entry name" value="2,3-Dihydroxybiphenyl 1,2-Dioxygenase, domain 1"/>
    <property type="match status" value="2"/>
</dbReference>
<dbReference type="Proteomes" id="UP000704176">
    <property type="component" value="Unassembled WGS sequence"/>
</dbReference>
<feature type="domain" description="VOC" evidence="1">
    <location>
        <begin position="144"/>
        <end position="262"/>
    </location>
</feature>
<evidence type="ECO:0000259" key="1">
    <source>
        <dbReference type="PROSITE" id="PS51819"/>
    </source>
</evidence>
<dbReference type="InterPro" id="IPR029068">
    <property type="entry name" value="Glyas_Bleomycin-R_OHBP_Dase"/>
</dbReference>
<name>A0ABS7VS63_9HYPH</name>
<keyword evidence="3" id="KW-1185">Reference proteome</keyword>
<evidence type="ECO:0000313" key="2">
    <source>
        <dbReference type="EMBL" id="MBZ6078054.1"/>
    </source>
</evidence>
<dbReference type="RefSeq" id="WP_224314806.1">
    <property type="nucleotide sequence ID" value="NZ_JAIRBM010000014.1"/>
</dbReference>
<dbReference type="CDD" id="cd07247">
    <property type="entry name" value="SgaA_N_like"/>
    <property type="match status" value="1"/>
</dbReference>
<dbReference type="PROSITE" id="PS51819">
    <property type="entry name" value="VOC"/>
    <property type="match status" value="2"/>
</dbReference>
<dbReference type="PANTHER" id="PTHR33993:SF14">
    <property type="entry name" value="GB|AAF24581.1"/>
    <property type="match status" value="1"/>
</dbReference>
<protein>
    <submittedName>
        <fullName evidence="2">VOC family protein</fullName>
    </submittedName>
</protein>
<dbReference type="EMBL" id="JAIRBM010000014">
    <property type="protein sequence ID" value="MBZ6078054.1"/>
    <property type="molecule type" value="Genomic_DNA"/>
</dbReference>
<dbReference type="InterPro" id="IPR052164">
    <property type="entry name" value="Anthracycline_SecMetBiosynth"/>
</dbReference>
<comment type="caution">
    <text evidence="2">The sequence shown here is derived from an EMBL/GenBank/DDBJ whole genome shotgun (WGS) entry which is preliminary data.</text>
</comment>
<evidence type="ECO:0000313" key="3">
    <source>
        <dbReference type="Proteomes" id="UP000704176"/>
    </source>
</evidence>
<sequence length="264" mass="28856">MANPACSFIWYELMTPEPAGSKRFYDAVVAGWTIEAQPFGEMNYRLISRSDGGNSGGVLRLTEEMQRHGARPCWLGYLGVPDVDAAVARVEEDGGRTLMPGRDIRGVGRIAMVTDPDGAPFYLMTPTPPAGRPDMESDVFSVDRPQHVRWNELQASNQDRAVAFYTQHFGWRQEGAMEMGDFGSYRFLYQGETMIGAIMPRTPQASQAAWTFYIGVDDIDRAADAARAGGGTILHGPNEIPGGEYSLTAVDPQGAVFGLIGPRQ</sequence>
<dbReference type="InterPro" id="IPR037523">
    <property type="entry name" value="VOC_core"/>
</dbReference>
<proteinExistence type="predicted"/>
<dbReference type="SUPFAM" id="SSF54593">
    <property type="entry name" value="Glyoxalase/Bleomycin resistance protein/Dihydroxybiphenyl dioxygenase"/>
    <property type="match status" value="2"/>
</dbReference>
<reference evidence="2 3" key="1">
    <citation type="submission" date="2021-09" db="EMBL/GenBank/DDBJ databases">
        <title>The complete genome sequence of a new microorganism.</title>
        <authorList>
            <person name="Zi Z."/>
        </authorList>
    </citation>
    <scope>NUCLEOTIDE SEQUENCE [LARGE SCALE GENOMIC DNA]</scope>
    <source>
        <strain evidence="2 3">WGZ8</strain>
    </source>
</reference>
<dbReference type="PANTHER" id="PTHR33993">
    <property type="entry name" value="GLYOXALASE-RELATED"/>
    <property type="match status" value="1"/>
</dbReference>